<dbReference type="InterPro" id="IPR006935">
    <property type="entry name" value="Helicase/UvrB_N"/>
</dbReference>
<evidence type="ECO:0000313" key="2">
    <source>
        <dbReference type="EMBL" id="MBZ2165477.1"/>
    </source>
</evidence>
<dbReference type="GO" id="GO:0005524">
    <property type="term" value="F:ATP binding"/>
    <property type="evidence" value="ECO:0007669"/>
    <property type="project" value="InterPro"/>
</dbReference>
<name>A0A8T5UTG6_9EURY</name>
<dbReference type="PROSITE" id="PS51192">
    <property type="entry name" value="HELICASE_ATP_BIND_1"/>
    <property type="match status" value="1"/>
</dbReference>
<organism evidence="2 3">
    <name type="scientific">Methanobacterium spitsbergense</name>
    <dbReference type="NCBI Taxonomy" id="2874285"/>
    <lineage>
        <taxon>Archaea</taxon>
        <taxon>Methanobacteriati</taxon>
        <taxon>Methanobacteriota</taxon>
        <taxon>Methanomada group</taxon>
        <taxon>Methanobacteria</taxon>
        <taxon>Methanobacteriales</taxon>
        <taxon>Methanobacteriaceae</taxon>
        <taxon>Methanobacterium</taxon>
    </lineage>
</organism>
<keyword evidence="2" id="KW-0378">Hydrolase</keyword>
<dbReference type="InterPro" id="IPR027417">
    <property type="entry name" value="P-loop_NTPase"/>
</dbReference>
<dbReference type="GO" id="GO:0016818">
    <property type="term" value="F:hydrolase activity, acting on acid anhydrides, in phosphorus-containing anhydrides"/>
    <property type="evidence" value="ECO:0007669"/>
    <property type="project" value="InterPro"/>
</dbReference>
<dbReference type="RefSeq" id="WP_223791103.1">
    <property type="nucleotide sequence ID" value="NZ_JAIOUQ010000005.1"/>
</dbReference>
<reference evidence="3" key="1">
    <citation type="journal article" date="2022" name="Microbiol. Resour. Announc.">
        <title>Draft Genome Sequence of a Methanogenic Archaeon from West Spitsbergen Permafrost.</title>
        <authorList>
            <person name="Trubitsyn V."/>
            <person name="Rivkina E."/>
            <person name="Shcherbakova V."/>
        </authorList>
    </citation>
    <scope>NUCLEOTIDE SEQUENCE [LARGE SCALE GENOMIC DNA]</scope>
    <source>
        <strain evidence="3">VT</strain>
    </source>
</reference>
<sequence>MRNIAKEVHRSDFRENQIHFFDYFIEHKNQNIIADAPTGIGKSLIAMQIAINLELPGTVFIVTPTKDLMKQYERDFGKLEDVMLLAGKSEYKCLANTDHTAELCTHSLKSPCKHHYSLTNDSCEYSKKISTFMDYKVVVTNYHMMLALINIRPALPWGCPLIIWDESHKFQDIIREMTGIEYNHTRACRIIDEKLSKTIFNYFKDVQTPIEEIKTELESYKEKYNTKDDINKRRWIERLETQIHYRIQYEYLPAEEYDKFISKDELERCVRVIPVDYTSLSRSTFMEAAPQHLMMSGTIHYPHHNESRRLELIGKITGMKMDYIYETPKKYRFDDSKIVKKAPINLNRINYTNSRDYNDFKRIYKPLLNFLIKEDRNIMIHFNAKWQCDNMVRALKDSGYENHIYNFHEGKNNTETKQHIKKRFVSTGGCIIGSSLHEGIDFPGKELEVVVIGRSPYVPKSEEDKYYPGTKSRIPNKIRKTWNGLEQRGVHGIEQEEYRLKTLQQIGRLQRTSHDTGTVILCNQWTIHKDILNGFEVCPNI</sequence>
<dbReference type="InterPro" id="IPR045028">
    <property type="entry name" value="DinG/Rad3-like"/>
</dbReference>
<keyword evidence="2" id="KW-0347">Helicase</keyword>
<dbReference type="Gene3D" id="3.40.50.300">
    <property type="entry name" value="P-loop containing nucleotide triphosphate hydrolases"/>
    <property type="match status" value="2"/>
</dbReference>
<dbReference type="GO" id="GO:0006139">
    <property type="term" value="P:nucleobase-containing compound metabolic process"/>
    <property type="evidence" value="ECO:0007669"/>
    <property type="project" value="InterPro"/>
</dbReference>
<protein>
    <submittedName>
        <fullName evidence="2">DEAD/DEAH box helicase family protein</fullName>
    </submittedName>
</protein>
<dbReference type="PANTHER" id="PTHR11472:SF34">
    <property type="entry name" value="REGULATOR OF TELOMERE ELONGATION HELICASE 1"/>
    <property type="match status" value="1"/>
</dbReference>
<dbReference type="GO" id="GO:0003677">
    <property type="term" value="F:DNA binding"/>
    <property type="evidence" value="ECO:0007669"/>
    <property type="project" value="InterPro"/>
</dbReference>
<dbReference type="SUPFAM" id="SSF52540">
    <property type="entry name" value="P-loop containing nucleoside triphosphate hydrolases"/>
    <property type="match status" value="1"/>
</dbReference>
<dbReference type="EMBL" id="JAIOUQ010000005">
    <property type="protein sequence ID" value="MBZ2165477.1"/>
    <property type="molecule type" value="Genomic_DNA"/>
</dbReference>
<dbReference type="Proteomes" id="UP000825933">
    <property type="component" value="Unassembled WGS sequence"/>
</dbReference>
<gene>
    <name evidence="2" type="ORF">K8N75_05415</name>
</gene>
<dbReference type="Pfam" id="PF13307">
    <property type="entry name" value="Helicase_C_2"/>
    <property type="match status" value="1"/>
</dbReference>
<dbReference type="Pfam" id="PF04851">
    <property type="entry name" value="ResIII"/>
    <property type="match status" value="1"/>
</dbReference>
<proteinExistence type="predicted"/>
<keyword evidence="2" id="KW-0547">Nucleotide-binding</keyword>
<dbReference type="InterPro" id="IPR006555">
    <property type="entry name" value="ATP-dep_Helicase_C"/>
</dbReference>
<dbReference type="PANTHER" id="PTHR11472">
    <property type="entry name" value="DNA REPAIR DEAD HELICASE RAD3/XP-D SUBFAMILY MEMBER"/>
    <property type="match status" value="1"/>
</dbReference>
<accession>A0A8T5UTG6</accession>
<evidence type="ECO:0000313" key="3">
    <source>
        <dbReference type="Proteomes" id="UP000825933"/>
    </source>
</evidence>
<dbReference type="AlphaFoldDB" id="A0A8T5UTG6"/>
<dbReference type="GO" id="GO:0003678">
    <property type="term" value="F:DNA helicase activity"/>
    <property type="evidence" value="ECO:0007669"/>
    <property type="project" value="TreeGrafter"/>
</dbReference>
<feature type="domain" description="Helicase ATP-binding" evidence="1">
    <location>
        <begin position="23"/>
        <end position="317"/>
    </location>
</feature>
<dbReference type="InterPro" id="IPR014001">
    <property type="entry name" value="Helicase_ATP-bd"/>
</dbReference>
<dbReference type="SMART" id="SM00487">
    <property type="entry name" value="DEXDc"/>
    <property type="match status" value="1"/>
</dbReference>
<keyword evidence="3" id="KW-1185">Reference proteome</keyword>
<keyword evidence="2" id="KW-0067">ATP-binding</keyword>
<evidence type="ECO:0000259" key="1">
    <source>
        <dbReference type="PROSITE" id="PS51192"/>
    </source>
</evidence>
<comment type="caution">
    <text evidence="2">The sequence shown here is derived from an EMBL/GenBank/DDBJ whole genome shotgun (WGS) entry which is preliminary data.</text>
</comment>